<evidence type="ECO:0000256" key="4">
    <source>
        <dbReference type="ARBA" id="ARBA00020367"/>
    </source>
</evidence>
<dbReference type="EMBL" id="CP132508">
    <property type="protein sequence ID" value="WPD18192.1"/>
    <property type="molecule type" value="Genomic_DNA"/>
</dbReference>
<keyword evidence="12" id="KW-0658">Purine biosynthesis</keyword>
<dbReference type="SUPFAM" id="SSF56042">
    <property type="entry name" value="PurM C-terminal domain-like"/>
    <property type="match status" value="1"/>
</dbReference>
<evidence type="ECO:0000256" key="12">
    <source>
        <dbReference type="HAMAP-Rule" id="MF_00741"/>
    </source>
</evidence>
<feature type="domain" description="PurM-like C-terminal" evidence="14">
    <location>
        <begin position="179"/>
        <end position="345"/>
    </location>
</feature>
<dbReference type="CDD" id="cd02196">
    <property type="entry name" value="PurM"/>
    <property type="match status" value="1"/>
</dbReference>
<evidence type="ECO:0000256" key="11">
    <source>
        <dbReference type="ARBA" id="ARBA00049057"/>
    </source>
</evidence>
<keyword evidence="5 12" id="KW-0436">Ligase</keyword>
<dbReference type="Gene3D" id="3.90.650.10">
    <property type="entry name" value="PurM-like C-terminal domain"/>
    <property type="match status" value="1"/>
</dbReference>
<keyword evidence="6 12" id="KW-0547">Nucleotide-binding</keyword>
<dbReference type="Gene3D" id="3.30.1330.10">
    <property type="entry name" value="PurM-like, N-terminal domain"/>
    <property type="match status" value="1"/>
</dbReference>
<evidence type="ECO:0000259" key="14">
    <source>
        <dbReference type="Pfam" id="PF02769"/>
    </source>
</evidence>
<feature type="domain" description="PurM-like N-terminal" evidence="13">
    <location>
        <begin position="52"/>
        <end position="167"/>
    </location>
</feature>
<dbReference type="Pfam" id="PF00586">
    <property type="entry name" value="AIRS"/>
    <property type="match status" value="1"/>
</dbReference>
<reference evidence="15 16" key="1">
    <citation type="submission" date="2023-08" db="EMBL/GenBank/DDBJ databases">
        <title>Genome sequence of Thermaerobacter compostii strain Ins1, a spore-forming filamentous bacterium isolated from a deep geothermal reservoir.</title>
        <authorList>
            <person name="Bregnard D."/>
            <person name="Gonzalez D."/>
            <person name="Junier P."/>
        </authorList>
    </citation>
    <scope>NUCLEOTIDE SEQUENCE [LARGE SCALE GENOMIC DNA]</scope>
    <source>
        <strain evidence="15 16">Ins1</strain>
    </source>
</reference>
<evidence type="ECO:0000256" key="6">
    <source>
        <dbReference type="ARBA" id="ARBA00022741"/>
    </source>
</evidence>
<dbReference type="InterPro" id="IPR010918">
    <property type="entry name" value="PurM-like_C_dom"/>
</dbReference>
<dbReference type="InterPro" id="IPR004733">
    <property type="entry name" value="PurM_cligase"/>
</dbReference>
<evidence type="ECO:0000313" key="15">
    <source>
        <dbReference type="EMBL" id="WPD18192.1"/>
    </source>
</evidence>
<evidence type="ECO:0000256" key="10">
    <source>
        <dbReference type="ARBA" id="ARBA00033093"/>
    </source>
</evidence>
<keyword evidence="12" id="KW-0963">Cytoplasm</keyword>
<protein>
    <recommendedName>
        <fullName evidence="4 12">Phosphoribosylformylglycinamidine cyclo-ligase</fullName>
        <ecNumber evidence="3 12">6.3.3.1</ecNumber>
    </recommendedName>
    <alternativeName>
        <fullName evidence="9 12">AIR synthase</fullName>
    </alternativeName>
    <alternativeName>
        <fullName evidence="10 12">AIRS</fullName>
    </alternativeName>
    <alternativeName>
        <fullName evidence="8 12">Phosphoribosyl-aminoimidazole synthetase</fullName>
    </alternativeName>
</protein>
<evidence type="ECO:0000313" key="16">
    <source>
        <dbReference type="Proteomes" id="UP001304683"/>
    </source>
</evidence>
<dbReference type="GO" id="GO:0004641">
    <property type="term" value="F:phosphoribosylformylglycinamidine cyclo-ligase activity"/>
    <property type="evidence" value="ECO:0007669"/>
    <property type="project" value="UniProtKB-EC"/>
</dbReference>
<dbReference type="NCBIfam" id="TIGR00878">
    <property type="entry name" value="purM"/>
    <property type="match status" value="1"/>
</dbReference>
<organism evidence="15 16">
    <name type="scientific">Thermaerobacter composti</name>
    <dbReference type="NCBI Taxonomy" id="554949"/>
    <lineage>
        <taxon>Bacteria</taxon>
        <taxon>Bacillati</taxon>
        <taxon>Bacillota</taxon>
        <taxon>Clostridia</taxon>
        <taxon>Eubacteriales</taxon>
        <taxon>Clostridiales Family XVII. Incertae Sedis</taxon>
        <taxon>Thermaerobacter</taxon>
    </lineage>
</organism>
<evidence type="ECO:0000256" key="5">
    <source>
        <dbReference type="ARBA" id="ARBA00022598"/>
    </source>
</evidence>
<dbReference type="Proteomes" id="UP001304683">
    <property type="component" value="Chromosome"/>
</dbReference>
<dbReference type="HAMAP" id="MF_00741">
    <property type="entry name" value="AIRS"/>
    <property type="match status" value="1"/>
</dbReference>
<evidence type="ECO:0000259" key="13">
    <source>
        <dbReference type="Pfam" id="PF00586"/>
    </source>
</evidence>
<sequence>MTDRHAGQGRDALTYRGAGVDLDAAEAVVGRIAREAARARRAEVVGGLGGFAGFFRWEGQVLLAATCDGVGTKLAVALECDALEAIGRDLVAMNVNDLLVHGAEPLFFLDYVAVERLDAERVARVVRGMADACREVGCALLGGETAAMPGLLPPGGMELAGFAVGWVAADRLVDGRRVQPGDAILGLPASGPHSNGFSLIRQVVAAAGARWDDPLPGTGRTLAEAALVPTRIYAAAVRRLLAEFDVRAMAHITGGGLPGNVPRTLPEGCRAVIHWGRWAVPPLFRWIQRRGPVAWGEMARVFNLGIGFTVVVPQAQAPAAARAAAAVLGEEVPVIGRIAAGPRGVTFDPPPGADPVAGG</sequence>
<dbReference type="InterPro" id="IPR036921">
    <property type="entry name" value="PurM-like_N_sf"/>
</dbReference>
<dbReference type="InterPro" id="IPR036676">
    <property type="entry name" value="PurM-like_C_sf"/>
</dbReference>
<dbReference type="RefSeq" id="WP_318750048.1">
    <property type="nucleotide sequence ID" value="NZ_CP132508.1"/>
</dbReference>
<dbReference type="PANTHER" id="PTHR10520:SF12">
    <property type="entry name" value="TRIFUNCTIONAL PURINE BIOSYNTHETIC PROTEIN ADENOSINE-3"/>
    <property type="match status" value="1"/>
</dbReference>
<name>A0ABZ0QL10_9FIRM</name>
<comment type="similarity">
    <text evidence="2 12">Belongs to the AIR synthase family.</text>
</comment>
<dbReference type="InterPro" id="IPR016188">
    <property type="entry name" value="PurM-like_N"/>
</dbReference>
<comment type="catalytic activity">
    <reaction evidence="11 12">
        <text>2-formamido-N(1)-(5-O-phospho-beta-D-ribosyl)acetamidine + ATP = 5-amino-1-(5-phospho-beta-D-ribosyl)imidazole + ADP + phosphate + H(+)</text>
        <dbReference type="Rhea" id="RHEA:23032"/>
        <dbReference type="ChEBI" id="CHEBI:15378"/>
        <dbReference type="ChEBI" id="CHEBI:30616"/>
        <dbReference type="ChEBI" id="CHEBI:43474"/>
        <dbReference type="ChEBI" id="CHEBI:137981"/>
        <dbReference type="ChEBI" id="CHEBI:147287"/>
        <dbReference type="ChEBI" id="CHEBI:456216"/>
        <dbReference type="EC" id="6.3.3.1"/>
    </reaction>
</comment>
<gene>
    <name evidence="12 15" type="primary">purM</name>
    <name evidence="15" type="ORF">Q5761_07285</name>
</gene>
<dbReference type="PANTHER" id="PTHR10520">
    <property type="entry name" value="TRIFUNCTIONAL PURINE BIOSYNTHETIC PROTEIN ADENOSINE-3-RELATED"/>
    <property type="match status" value="1"/>
</dbReference>
<evidence type="ECO:0000256" key="2">
    <source>
        <dbReference type="ARBA" id="ARBA00010280"/>
    </source>
</evidence>
<accession>A0ABZ0QL10</accession>
<dbReference type="Pfam" id="PF02769">
    <property type="entry name" value="AIRS_C"/>
    <property type="match status" value="1"/>
</dbReference>
<proteinExistence type="inferred from homology"/>
<dbReference type="EC" id="6.3.3.1" evidence="3 12"/>
<evidence type="ECO:0000256" key="3">
    <source>
        <dbReference type="ARBA" id="ARBA00013047"/>
    </source>
</evidence>
<dbReference type="SUPFAM" id="SSF55326">
    <property type="entry name" value="PurM N-terminal domain-like"/>
    <property type="match status" value="1"/>
</dbReference>
<evidence type="ECO:0000256" key="7">
    <source>
        <dbReference type="ARBA" id="ARBA00022840"/>
    </source>
</evidence>
<comment type="pathway">
    <text evidence="1 12">Purine metabolism; IMP biosynthesis via de novo pathway; 5-amino-1-(5-phospho-D-ribosyl)imidazole from N(2)-formyl-N(1)-(5-phospho-D-ribosyl)glycinamide: step 2/2.</text>
</comment>
<evidence type="ECO:0000256" key="8">
    <source>
        <dbReference type="ARBA" id="ARBA00031908"/>
    </source>
</evidence>
<evidence type="ECO:0000256" key="9">
    <source>
        <dbReference type="ARBA" id="ARBA00032931"/>
    </source>
</evidence>
<evidence type="ECO:0000256" key="1">
    <source>
        <dbReference type="ARBA" id="ARBA00004686"/>
    </source>
</evidence>
<comment type="subcellular location">
    <subcellularLocation>
        <location evidence="12">Cytoplasm</location>
    </subcellularLocation>
</comment>
<keyword evidence="7 12" id="KW-0067">ATP-binding</keyword>
<keyword evidence="16" id="KW-1185">Reference proteome</keyword>